<evidence type="ECO:0000313" key="2">
    <source>
        <dbReference type="EMBL" id="AEI95482.1"/>
    </source>
</evidence>
<proteinExistence type="predicted"/>
<dbReference type="AlphaFoldDB" id="F7ZAU0"/>
<dbReference type="InterPro" id="IPR040708">
    <property type="entry name" value="DUF5636"/>
</dbReference>
<name>F7ZAU0_ROSLO</name>
<sequence length="364" mass="41459">MKSEKTLATKTAGVYVWVMRSIVPNNTPCMAVKSMSPSRVDTPLQLLADQSPVVGKLAVLQKAANQRPVMQRYDDLSKLYAETDDFDGKQEWIAHFTRAQKILNDGKLVQASISKLAKQMVENDTALHETLETAMAEHWGAQDTVMTGMVPPETFVEVVQDGRLFRDYVGQRHGVHTHQIQWFILYDNFGDRDLVHTMYRESVQPRWKIGSKNMWDRIVDGAQEKKGDKYLKTGDFTVPENLQTFFENKAPGKRSIRKDKKRRRALHQVVEDSAAAQPESILAYRELYPTVADYNDALRDAIPAFVGPEASPMAMITALNAIRDEKLIHQKDDSAPRIEWTGWKRADNVDENHVFEPTVGRFLD</sequence>
<gene>
    <name evidence="2" type="ordered locus">RLO149_c035430</name>
</gene>
<evidence type="ECO:0000259" key="1">
    <source>
        <dbReference type="Pfam" id="PF18686"/>
    </source>
</evidence>
<dbReference type="EMBL" id="CP002623">
    <property type="protein sequence ID" value="AEI95482.1"/>
    <property type="molecule type" value="Genomic_DNA"/>
</dbReference>
<feature type="domain" description="DUF5636" evidence="1">
    <location>
        <begin position="125"/>
        <end position="186"/>
    </location>
</feature>
<evidence type="ECO:0000313" key="3">
    <source>
        <dbReference type="Proteomes" id="UP000001353"/>
    </source>
</evidence>
<reference evidence="2 3" key="1">
    <citation type="journal article" date="2011" name="BMC Genomics">
        <title>Comparative genome analysis and genome-guided physiological analysis of Roseobacter litoralis.</title>
        <authorList>
            <person name="Kalhoefer D."/>
            <person name="Thole S."/>
            <person name="Voget S."/>
            <person name="Lehmann R."/>
            <person name="Liesegang H."/>
            <person name="Wollher A."/>
            <person name="Daniel R."/>
            <person name="Simon M."/>
            <person name="Brinkhoff T."/>
        </authorList>
    </citation>
    <scope>NUCLEOTIDE SEQUENCE [LARGE SCALE GENOMIC DNA]</scope>
    <source>
        <strain evidence="3">ATCC 49566 / DSM 6996 / JCM 21268 / NBRC 15278 / OCh 149</strain>
    </source>
</reference>
<keyword evidence="3" id="KW-1185">Reference proteome</keyword>
<dbReference type="STRING" id="391595.RLO149_c035430"/>
<accession>F7ZAU0</accession>
<organism evidence="2 3">
    <name type="scientific">Roseobacter litoralis (strain ATCC 49566 / DSM 6996 / JCM 21268 / NBRC 15278 / OCh 149)</name>
    <dbReference type="NCBI Taxonomy" id="391595"/>
    <lineage>
        <taxon>Bacteria</taxon>
        <taxon>Pseudomonadati</taxon>
        <taxon>Pseudomonadota</taxon>
        <taxon>Alphaproteobacteria</taxon>
        <taxon>Rhodobacterales</taxon>
        <taxon>Roseobacteraceae</taxon>
        <taxon>Roseobacter</taxon>
    </lineage>
</organism>
<dbReference type="Proteomes" id="UP000001353">
    <property type="component" value="Chromosome"/>
</dbReference>
<dbReference type="HOGENOM" id="CLU_760500_0_0_5"/>
<dbReference type="KEGG" id="rli:RLO149_c035430"/>
<protein>
    <recommendedName>
        <fullName evidence="1">DUF5636 domain-containing protein</fullName>
    </recommendedName>
</protein>
<dbReference type="Pfam" id="PF18686">
    <property type="entry name" value="DUF5636"/>
    <property type="match status" value="1"/>
</dbReference>